<reference evidence="1 2" key="1">
    <citation type="journal article" date="2019" name="Commun. Biol.">
        <title>The bagworm genome reveals a unique fibroin gene that provides high tensile strength.</title>
        <authorList>
            <person name="Kono N."/>
            <person name="Nakamura H."/>
            <person name="Ohtoshi R."/>
            <person name="Tomita M."/>
            <person name="Numata K."/>
            <person name="Arakawa K."/>
        </authorList>
    </citation>
    <scope>NUCLEOTIDE SEQUENCE [LARGE SCALE GENOMIC DNA]</scope>
</reference>
<dbReference type="Proteomes" id="UP000299102">
    <property type="component" value="Unassembled WGS sequence"/>
</dbReference>
<sequence>MIHCLADLELAVREHFEIESLGITQRERENAEVKRASRILNDTTRRIGNKWRRVPLKEDDPRFPDNYNGARKRLENAHALFLSHFAVTNPNKPNKIRVVFDAAARFEGKSLNDYLLSGPDLLNSLTGILFRFRIGSVAFTGDIRDMFLRVRVCAPDQRAQLFLWRGADRDSEPRVYAMTSLIFGASSSPTSAIYVLNKNAETCSDEYPNAEMAVKRDHYVDDFICSTDSVPEAAINKRRHHSARAGLRYPGWATNAPELKESPSAESSAEAATVSLHKTKTERALGLIWEPECDSLGSDVTFKKLPRDIVNGKISLRKGNFEPDHVDLRPARSSVP</sequence>
<accession>A0A4C1Z8S1</accession>
<dbReference type="PANTHER" id="PTHR47331">
    <property type="entry name" value="PHD-TYPE DOMAIN-CONTAINING PROTEIN"/>
    <property type="match status" value="1"/>
</dbReference>
<comment type="caution">
    <text evidence="1">The sequence shown here is derived from an EMBL/GenBank/DDBJ whole genome shotgun (WGS) entry which is preliminary data.</text>
</comment>
<dbReference type="PANTHER" id="PTHR47331:SF4">
    <property type="entry name" value="PEPTIDASE S1 DOMAIN-CONTAINING PROTEIN"/>
    <property type="match status" value="1"/>
</dbReference>
<dbReference type="GO" id="GO:0071897">
    <property type="term" value="P:DNA biosynthetic process"/>
    <property type="evidence" value="ECO:0007669"/>
    <property type="project" value="UniProtKB-ARBA"/>
</dbReference>
<evidence type="ECO:0008006" key="3">
    <source>
        <dbReference type="Google" id="ProtNLM"/>
    </source>
</evidence>
<dbReference type="STRING" id="151549.A0A4C1Z8S1"/>
<evidence type="ECO:0000313" key="2">
    <source>
        <dbReference type="Proteomes" id="UP000299102"/>
    </source>
</evidence>
<keyword evidence="2" id="KW-1185">Reference proteome</keyword>
<dbReference type="SUPFAM" id="SSF56672">
    <property type="entry name" value="DNA/RNA polymerases"/>
    <property type="match status" value="1"/>
</dbReference>
<evidence type="ECO:0000313" key="1">
    <source>
        <dbReference type="EMBL" id="GBP83543.1"/>
    </source>
</evidence>
<dbReference type="OrthoDB" id="6778965at2759"/>
<dbReference type="InterPro" id="IPR043502">
    <property type="entry name" value="DNA/RNA_pol_sf"/>
</dbReference>
<dbReference type="AlphaFoldDB" id="A0A4C1Z8S1"/>
<name>A0A4C1Z8S1_EUMVA</name>
<organism evidence="1 2">
    <name type="scientific">Eumeta variegata</name>
    <name type="common">Bagworm moth</name>
    <name type="synonym">Eumeta japonica</name>
    <dbReference type="NCBI Taxonomy" id="151549"/>
    <lineage>
        <taxon>Eukaryota</taxon>
        <taxon>Metazoa</taxon>
        <taxon>Ecdysozoa</taxon>
        <taxon>Arthropoda</taxon>
        <taxon>Hexapoda</taxon>
        <taxon>Insecta</taxon>
        <taxon>Pterygota</taxon>
        <taxon>Neoptera</taxon>
        <taxon>Endopterygota</taxon>
        <taxon>Lepidoptera</taxon>
        <taxon>Glossata</taxon>
        <taxon>Ditrysia</taxon>
        <taxon>Tineoidea</taxon>
        <taxon>Psychidae</taxon>
        <taxon>Oiketicinae</taxon>
        <taxon>Eumeta</taxon>
    </lineage>
</organism>
<gene>
    <name evidence="1" type="ORF">EVAR_65631_1</name>
</gene>
<proteinExistence type="predicted"/>
<dbReference type="EMBL" id="BGZK01001626">
    <property type="protein sequence ID" value="GBP83543.1"/>
    <property type="molecule type" value="Genomic_DNA"/>
</dbReference>
<protein>
    <recommendedName>
        <fullName evidence="3">Reverse transcriptase domain-containing protein</fullName>
    </recommendedName>
</protein>